<dbReference type="Gene3D" id="3.30.750.140">
    <property type="match status" value="1"/>
</dbReference>
<dbReference type="PANTHER" id="PTHR37533">
    <property type="entry name" value="FLAGELLAR HOOK-LENGTH CONTROL PROTEIN"/>
    <property type="match status" value="1"/>
</dbReference>
<dbReference type="GO" id="GO:0009424">
    <property type="term" value="C:bacterial-type flagellum hook"/>
    <property type="evidence" value="ECO:0007669"/>
    <property type="project" value="InterPro"/>
</dbReference>
<dbReference type="GO" id="GO:0044780">
    <property type="term" value="P:bacterial-type flagellum assembly"/>
    <property type="evidence" value="ECO:0007669"/>
    <property type="project" value="InterPro"/>
</dbReference>
<keyword evidence="6" id="KW-0282">Flagellum</keyword>
<protein>
    <submittedName>
        <fullName evidence="6">Flagellar hook-length control protein FliK</fullName>
    </submittedName>
</protein>
<dbReference type="InterPro" id="IPR052563">
    <property type="entry name" value="FliK"/>
</dbReference>
<dbReference type="AlphaFoldDB" id="A0A427V8V5"/>
<feature type="compositionally biased region" description="Low complexity" evidence="4">
    <location>
        <begin position="182"/>
        <end position="194"/>
    </location>
</feature>
<evidence type="ECO:0000256" key="3">
    <source>
        <dbReference type="ARBA" id="ARBA00022795"/>
    </source>
</evidence>
<comment type="caution">
    <text evidence="6">The sequence shown here is derived from an EMBL/GenBank/DDBJ whole genome shotgun (WGS) entry which is preliminary data.</text>
</comment>
<feature type="region of interest" description="Disordered" evidence="4">
    <location>
        <begin position="216"/>
        <end position="235"/>
    </location>
</feature>
<evidence type="ECO:0000313" key="6">
    <source>
        <dbReference type="EMBL" id="RSE29172.1"/>
    </source>
</evidence>
<dbReference type="InterPro" id="IPR001635">
    <property type="entry name" value="Flag_hook_Flik"/>
</dbReference>
<dbReference type="RefSeq" id="WP_125292221.1">
    <property type="nucleotide sequence ID" value="NZ_JAPTZM010000006.1"/>
</dbReference>
<keyword evidence="3" id="KW-1005">Bacterial flagellum biogenesis</keyword>
<feature type="compositionally biased region" description="Low complexity" evidence="4">
    <location>
        <begin position="344"/>
        <end position="367"/>
    </location>
</feature>
<keyword evidence="6" id="KW-0969">Cilium</keyword>
<dbReference type="EMBL" id="RHXB01000001">
    <property type="protein sequence ID" value="RSE29172.1"/>
    <property type="molecule type" value="Genomic_DNA"/>
</dbReference>
<organism evidence="6 7">
    <name type="scientific">Atlantibacter subterraneus</name>
    <dbReference type="NCBI Taxonomy" id="255519"/>
    <lineage>
        <taxon>Bacteria</taxon>
        <taxon>Pseudomonadati</taxon>
        <taxon>Pseudomonadota</taxon>
        <taxon>Gammaproteobacteria</taxon>
        <taxon>Enterobacterales</taxon>
        <taxon>Enterobacteriaceae</taxon>
        <taxon>Atlantibacter</taxon>
    </lineage>
</organism>
<evidence type="ECO:0000256" key="2">
    <source>
        <dbReference type="ARBA" id="ARBA00009149"/>
    </source>
</evidence>
<feature type="region of interest" description="Disordered" evidence="4">
    <location>
        <begin position="343"/>
        <end position="370"/>
    </location>
</feature>
<comment type="similarity">
    <text evidence="2">Belongs to the FliK family.</text>
</comment>
<dbReference type="CDD" id="cd17470">
    <property type="entry name" value="T3SS_Flik_C"/>
    <property type="match status" value="1"/>
</dbReference>
<feature type="compositionally biased region" description="Polar residues" evidence="4">
    <location>
        <begin position="217"/>
        <end position="227"/>
    </location>
</feature>
<sequence>MITLPKISVVPEGDIAGLAVSDKSAPLGESFLALLSQAMPGLGDGKSLDLDALANGTQKLTLKPDEIAGEADTDAKTLLEAMLAGLHTPADSQPDATATAVASVADKIHGVKDDKSLNEQDMAALTALFAMLPHQQTAALAKESVSGQANTAAVATATGSLAKSLTGDVRAEIKSDGKTRADTQALTAQAQPTASVATQQPDAVQAASNAEKLFNDANASSPTTPSALQPLVSSATTSTAPSSAAMATPHTAVLNAQLGTAEWQQAFSQHVTLMTRNGQQSAELRLNPEDLGQVHISLKIDDNLAQMQFVSPHSHVRAALEAALPTLRTQLAESGIQLGQSDISSESFAGQQQQQGQPQQGGSRGSQFSIAGNGEESVAAPASLQRIARGDNAVDIFA</sequence>
<name>A0A427V8V5_9ENTR</name>
<feature type="region of interest" description="Disordered" evidence="4">
    <location>
        <begin position="175"/>
        <end position="206"/>
    </location>
</feature>
<comment type="function">
    <text evidence="1">Controls the length of the flagellar hook.</text>
</comment>
<dbReference type="PRINTS" id="PR01007">
    <property type="entry name" value="FLGHOOKFLIK"/>
</dbReference>
<dbReference type="InterPro" id="IPR038610">
    <property type="entry name" value="FliK-like_C_sf"/>
</dbReference>
<proteinExistence type="inferred from homology"/>
<dbReference type="OrthoDB" id="1792985at2"/>
<feature type="domain" description="Flagellar hook-length control protein-like C-terminal" evidence="5">
    <location>
        <begin position="270"/>
        <end position="351"/>
    </location>
</feature>
<accession>A0A427V8V5</accession>
<dbReference type="InterPro" id="IPR021136">
    <property type="entry name" value="Flagellar_hook_control-like_C"/>
</dbReference>
<reference evidence="6 7" key="1">
    <citation type="submission" date="2018-10" db="EMBL/GenBank/DDBJ databases">
        <title>Transmission dynamics of multidrug resistant bacteria on intensive care unit surfaces.</title>
        <authorList>
            <person name="D'Souza A.W."/>
            <person name="Potter R.F."/>
            <person name="Wallace M."/>
            <person name="Shupe A."/>
            <person name="Patel S."/>
            <person name="Sun S."/>
            <person name="Gul D."/>
            <person name="Kwon J.H."/>
            <person name="Andleeb S."/>
            <person name="Burnham C.-A.D."/>
            <person name="Dantas G."/>
        </authorList>
    </citation>
    <scope>NUCLEOTIDE SEQUENCE [LARGE SCALE GENOMIC DNA]</scope>
    <source>
        <strain evidence="6 7">AS_373</strain>
    </source>
</reference>
<evidence type="ECO:0000313" key="7">
    <source>
        <dbReference type="Proteomes" id="UP000275331"/>
    </source>
</evidence>
<dbReference type="Pfam" id="PF02120">
    <property type="entry name" value="Flg_hook"/>
    <property type="match status" value="1"/>
</dbReference>
<evidence type="ECO:0000259" key="5">
    <source>
        <dbReference type="Pfam" id="PF02120"/>
    </source>
</evidence>
<evidence type="ECO:0000256" key="4">
    <source>
        <dbReference type="SAM" id="MobiDB-lite"/>
    </source>
</evidence>
<dbReference type="Proteomes" id="UP000275331">
    <property type="component" value="Unassembled WGS sequence"/>
</dbReference>
<keyword evidence="6" id="KW-0966">Cell projection</keyword>
<dbReference type="PANTHER" id="PTHR37533:SF2">
    <property type="entry name" value="FLAGELLAR HOOK-LENGTH CONTROL PROTEIN"/>
    <property type="match status" value="1"/>
</dbReference>
<gene>
    <name evidence="6" type="ORF">EGT71_01235</name>
</gene>
<evidence type="ECO:0000256" key="1">
    <source>
        <dbReference type="ARBA" id="ARBA00003944"/>
    </source>
</evidence>
<feature type="compositionally biased region" description="Polar residues" evidence="4">
    <location>
        <begin position="195"/>
        <end position="206"/>
    </location>
</feature>